<dbReference type="PANTHER" id="PTHR30502">
    <property type="entry name" value="2-KETO-3-DEOXY-L-RHAMNONATE ALDOLASE"/>
    <property type="match status" value="1"/>
</dbReference>
<evidence type="ECO:0000313" key="6">
    <source>
        <dbReference type="Proteomes" id="UP001500051"/>
    </source>
</evidence>
<protein>
    <submittedName>
        <fullName evidence="5">2-keto-3-deoxy-L-rhamnonate aldolase</fullName>
    </submittedName>
</protein>
<evidence type="ECO:0000313" key="5">
    <source>
        <dbReference type="EMBL" id="GAA3706462.1"/>
    </source>
</evidence>
<comment type="caution">
    <text evidence="5">The sequence shown here is derived from an EMBL/GenBank/DDBJ whole genome shotgun (WGS) entry which is preliminary data.</text>
</comment>
<dbReference type="Pfam" id="PF03328">
    <property type="entry name" value="HpcH_HpaI"/>
    <property type="match status" value="1"/>
</dbReference>
<proteinExistence type="inferred from homology"/>
<dbReference type="RefSeq" id="WP_344812726.1">
    <property type="nucleotide sequence ID" value="NZ_BAAAYX010000009.1"/>
</dbReference>
<organism evidence="5 6">
    <name type="scientific">Microlunatus aurantiacus</name>
    <dbReference type="NCBI Taxonomy" id="446786"/>
    <lineage>
        <taxon>Bacteria</taxon>
        <taxon>Bacillati</taxon>
        <taxon>Actinomycetota</taxon>
        <taxon>Actinomycetes</taxon>
        <taxon>Propionibacteriales</taxon>
        <taxon>Propionibacteriaceae</taxon>
        <taxon>Microlunatus</taxon>
    </lineage>
</organism>
<evidence type="ECO:0000256" key="3">
    <source>
        <dbReference type="ARBA" id="ARBA00023239"/>
    </source>
</evidence>
<accession>A0ABP7DJA0</accession>
<dbReference type="SUPFAM" id="SSF51621">
    <property type="entry name" value="Phosphoenolpyruvate/pyruvate domain"/>
    <property type="match status" value="1"/>
</dbReference>
<comment type="similarity">
    <text evidence="1">Belongs to the HpcH/HpaI aldolase family.</text>
</comment>
<sequence>MSLKSRVLSGEKLLGVLLRMPAEELVEMAAVSGFDFLLIDCEHGPADLIPLRQHIAAAQLHGVDVMVRIGSHEPALALRVLDQGAVGIVAPHVDDADTARALVDSVHYPPLGHRGFATYSRAGRFGLVEPAAHRERFAADTLVFGMIESPAGVAAAADVLGVPGIDGTMIGTADLGASRTENDPPVADLVAEVHAVLAAGPSWRMDIVTGPDRAAAAFAAGADLVVYNLAHTLMGHLADLRAAHPGKGAA</sequence>
<dbReference type="InterPro" id="IPR040442">
    <property type="entry name" value="Pyrv_kinase-like_dom_sf"/>
</dbReference>
<evidence type="ECO:0000256" key="1">
    <source>
        <dbReference type="ARBA" id="ARBA00005568"/>
    </source>
</evidence>
<dbReference type="InterPro" id="IPR015813">
    <property type="entry name" value="Pyrv/PenolPyrv_kinase-like_dom"/>
</dbReference>
<dbReference type="InterPro" id="IPR050251">
    <property type="entry name" value="HpcH-HpaI_aldolase"/>
</dbReference>
<reference evidence="6" key="1">
    <citation type="journal article" date="2019" name="Int. J. Syst. Evol. Microbiol.">
        <title>The Global Catalogue of Microorganisms (GCM) 10K type strain sequencing project: providing services to taxonomists for standard genome sequencing and annotation.</title>
        <authorList>
            <consortium name="The Broad Institute Genomics Platform"/>
            <consortium name="The Broad Institute Genome Sequencing Center for Infectious Disease"/>
            <person name="Wu L."/>
            <person name="Ma J."/>
        </authorList>
    </citation>
    <scope>NUCLEOTIDE SEQUENCE [LARGE SCALE GENOMIC DNA]</scope>
    <source>
        <strain evidence="6">JCM 16548</strain>
    </source>
</reference>
<dbReference type="EMBL" id="BAAAYX010000009">
    <property type="protein sequence ID" value="GAA3706462.1"/>
    <property type="molecule type" value="Genomic_DNA"/>
</dbReference>
<name>A0ABP7DJA0_9ACTN</name>
<keyword evidence="2" id="KW-0479">Metal-binding</keyword>
<keyword evidence="3" id="KW-0456">Lyase</keyword>
<dbReference type="Gene3D" id="3.20.20.60">
    <property type="entry name" value="Phosphoenolpyruvate-binding domains"/>
    <property type="match status" value="1"/>
</dbReference>
<gene>
    <name evidence="5" type="primary">yfaU</name>
    <name evidence="5" type="ORF">GCM10022204_25320</name>
</gene>
<evidence type="ECO:0000256" key="2">
    <source>
        <dbReference type="ARBA" id="ARBA00022723"/>
    </source>
</evidence>
<dbReference type="PANTHER" id="PTHR30502:SF0">
    <property type="entry name" value="PHOSPHOENOLPYRUVATE CARBOXYLASE FAMILY PROTEIN"/>
    <property type="match status" value="1"/>
</dbReference>
<dbReference type="InterPro" id="IPR005000">
    <property type="entry name" value="Aldolase/citrate-lyase_domain"/>
</dbReference>
<dbReference type="Proteomes" id="UP001500051">
    <property type="component" value="Unassembled WGS sequence"/>
</dbReference>
<evidence type="ECO:0000259" key="4">
    <source>
        <dbReference type="Pfam" id="PF03328"/>
    </source>
</evidence>
<keyword evidence="6" id="KW-1185">Reference proteome</keyword>
<feature type="domain" description="HpcH/HpaI aldolase/citrate lyase" evidence="4">
    <location>
        <begin position="23"/>
        <end position="224"/>
    </location>
</feature>